<dbReference type="Gene3D" id="2.40.30.10">
    <property type="entry name" value="Translation factors"/>
    <property type="match status" value="1"/>
</dbReference>
<keyword evidence="7" id="KW-1185">Reference proteome</keyword>
<comment type="caution">
    <text evidence="6">The sequence shown here is derived from an EMBL/GenBank/DDBJ whole genome shotgun (WGS) entry which is preliminary data.</text>
</comment>
<feature type="domain" description="2Fe-2S ferredoxin-type" evidence="4">
    <location>
        <begin position="3"/>
        <end position="93"/>
    </location>
</feature>
<dbReference type="InterPro" id="IPR001709">
    <property type="entry name" value="Flavoprot_Pyr_Nucl_cyt_Rdtase"/>
</dbReference>
<evidence type="ECO:0000259" key="4">
    <source>
        <dbReference type="PROSITE" id="PS51085"/>
    </source>
</evidence>
<evidence type="ECO:0000256" key="2">
    <source>
        <dbReference type="ARBA" id="ARBA00022714"/>
    </source>
</evidence>
<dbReference type="InterPro" id="IPR001041">
    <property type="entry name" value="2Fe-2S_ferredoxin-type"/>
</dbReference>
<dbReference type="PROSITE" id="PS51085">
    <property type="entry name" value="2FE2S_FER_2"/>
    <property type="match status" value="1"/>
</dbReference>
<dbReference type="Gene3D" id="3.40.50.80">
    <property type="entry name" value="Nucleotide-binding domain of ferredoxin-NADP reductase (FNR) module"/>
    <property type="match status" value="1"/>
</dbReference>
<dbReference type="InterPro" id="IPR008333">
    <property type="entry name" value="Cbr1-like_FAD-bd_dom"/>
</dbReference>
<dbReference type="RefSeq" id="WP_106759763.1">
    <property type="nucleotide sequence ID" value="NZ_PXWF02000303.1"/>
</dbReference>
<dbReference type="InterPro" id="IPR039261">
    <property type="entry name" value="FNR_nucleotide-bd"/>
</dbReference>
<dbReference type="InterPro" id="IPR036010">
    <property type="entry name" value="2Fe-2S_ferredoxin-like_sf"/>
</dbReference>
<comment type="cofactor">
    <cofactor evidence="3">
        <name>[2Fe-2S] cluster</name>
        <dbReference type="ChEBI" id="CHEBI:190135"/>
    </cofactor>
</comment>
<dbReference type="PANTHER" id="PTHR47354">
    <property type="entry name" value="NADH OXIDOREDUCTASE HCR"/>
    <property type="match status" value="1"/>
</dbReference>
<sequence length="342" mass="37695">MSFQITVQPSGHQFVCEEGETVLAGAMRAGIGLPYGCKNGACSSCKGKIVSGSVEHKAHQQRALTAEEQAQGFSLFCCALPQGDLVIEAREVGGSSDYPVRKMPSRVSSIEKLAPDVAVISLQLPANEALAYRPGQYIEFLLRDGKRRSYSMANAPRLDAPLTLHIRYMAGGLFTEQVFNTMKERDILRFEGPLGTFFLREESDKPIVLLASGTGFAPIKALVEHLIDLKSTRPVSLYWGGRRPLDLYMRALCEKWAAEMAHFTFVPVVSHAFPEDHWKGRTGFVHLAVVDDFPDLSGHQVYACGAPVMVDSARHDFVERCHLPADEFYADAFTTEADLAQP</sequence>
<keyword evidence="2" id="KW-0479">Metal-binding</keyword>
<dbReference type="InterPro" id="IPR006058">
    <property type="entry name" value="2Fe2S_fd_BS"/>
</dbReference>
<dbReference type="SUPFAM" id="SSF63380">
    <property type="entry name" value="Riboflavin synthase domain-like"/>
    <property type="match status" value="1"/>
</dbReference>
<dbReference type="InterPro" id="IPR050415">
    <property type="entry name" value="MRET"/>
</dbReference>
<reference evidence="6 7" key="1">
    <citation type="submission" date="2018-04" db="EMBL/GenBank/DDBJ databases">
        <title>Massilia violaceinigra sp. nov., a novel purple-pigmented bacterium isolated from Tianshan glacier, Xinjiang, China.</title>
        <authorList>
            <person name="Wang H."/>
        </authorList>
    </citation>
    <scope>NUCLEOTIDE SEQUENCE [LARGE SCALE GENOMIC DNA]</scope>
    <source>
        <strain evidence="6 7">B448-2</strain>
    </source>
</reference>
<dbReference type="SUPFAM" id="SSF54292">
    <property type="entry name" value="2Fe-2S ferredoxin-like"/>
    <property type="match status" value="1"/>
</dbReference>
<dbReference type="Pfam" id="PF00175">
    <property type="entry name" value="NAD_binding_1"/>
    <property type="match status" value="1"/>
</dbReference>
<comment type="cofactor">
    <cofactor evidence="1">
        <name>FAD</name>
        <dbReference type="ChEBI" id="CHEBI:57692"/>
    </cofactor>
</comment>
<dbReference type="EMBL" id="PXWF02000303">
    <property type="protein sequence ID" value="PWF42057.1"/>
    <property type="molecule type" value="Genomic_DNA"/>
</dbReference>
<dbReference type="CDD" id="cd00207">
    <property type="entry name" value="fer2"/>
    <property type="match status" value="1"/>
</dbReference>
<dbReference type="CDD" id="cd06189">
    <property type="entry name" value="flavin_oxioreductase"/>
    <property type="match status" value="1"/>
</dbReference>
<dbReference type="Pfam" id="PF00970">
    <property type="entry name" value="FAD_binding_6"/>
    <property type="match status" value="1"/>
</dbReference>
<dbReference type="InterPro" id="IPR001433">
    <property type="entry name" value="OxRdtase_FAD/NAD-bd"/>
</dbReference>
<keyword evidence="2" id="KW-0001">2Fe-2S</keyword>
<keyword evidence="2" id="KW-0408">Iron</keyword>
<dbReference type="GO" id="GO:0016491">
    <property type="term" value="F:oxidoreductase activity"/>
    <property type="evidence" value="ECO:0007669"/>
    <property type="project" value="InterPro"/>
</dbReference>
<dbReference type="Pfam" id="PF00111">
    <property type="entry name" value="Fer2"/>
    <property type="match status" value="1"/>
</dbReference>
<gene>
    <name evidence="6" type="ORF">C7C56_023375</name>
</gene>
<dbReference type="AlphaFoldDB" id="A0A2U2HEI5"/>
<evidence type="ECO:0000256" key="1">
    <source>
        <dbReference type="ARBA" id="ARBA00001974"/>
    </source>
</evidence>
<name>A0A2U2HEI5_9BURK</name>
<dbReference type="SUPFAM" id="SSF52343">
    <property type="entry name" value="Ferredoxin reductase-like, C-terminal NADP-linked domain"/>
    <property type="match status" value="1"/>
</dbReference>
<dbReference type="Proteomes" id="UP000241421">
    <property type="component" value="Unassembled WGS sequence"/>
</dbReference>
<accession>A0A2U2HEI5</accession>
<dbReference type="GO" id="GO:0051537">
    <property type="term" value="F:2 iron, 2 sulfur cluster binding"/>
    <property type="evidence" value="ECO:0007669"/>
    <property type="project" value="UniProtKB-KW"/>
</dbReference>
<evidence type="ECO:0000259" key="5">
    <source>
        <dbReference type="PROSITE" id="PS51384"/>
    </source>
</evidence>
<evidence type="ECO:0000313" key="6">
    <source>
        <dbReference type="EMBL" id="PWF42057.1"/>
    </source>
</evidence>
<dbReference type="InterPro" id="IPR012675">
    <property type="entry name" value="Beta-grasp_dom_sf"/>
</dbReference>
<feature type="domain" description="FAD-binding FR-type" evidence="5">
    <location>
        <begin position="100"/>
        <end position="200"/>
    </location>
</feature>
<proteinExistence type="predicted"/>
<keyword evidence="2" id="KW-0411">Iron-sulfur</keyword>
<protein>
    <submittedName>
        <fullName evidence="6">CDP-6-deoxy-delta-3,4-glucoseen reductase</fullName>
    </submittedName>
</protein>
<dbReference type="PANTHER" id="PTHR47354:SF5">
    <property type="entry name" value="PROTEIN RFBI"/>
    <property type="match status" value="1"/>
</dbReference>
<evidence type="ECO:0000313" key="7">
    <source>
        <dbReference type="Proteomes" id="UP000241421"/>
    </source>
</evidence>
<dbReference type="PROSITE" id="PS51384">
    <property type="entry name" value="FAD_FR"/>
    <property type="match status" value="1"/>
</dbReference>
<dbReference type="InterPro" id="IPR017927">
    <property type="entry name" value="FAD-bd_FR_type"/>
</dbReference>
<dbReference type="Gene3D" id="3.10.20.30">
    <property type="match status" value="1"/>
</dbReference>
<dbReference type="OrthoDB" id="9806195at2"/>
<dbReference type="PRINTS" id="PR00410">
    <property type="entry name" value="PHEHYDRXLASE"/>
</dbReference>
<organism evidence="6 7">
    <name type="scientific">Massilia glaciei</name>
    <dbReference type="NCBI Taxonomy" id="1524097"/>
    <lineage>
        <taxon>Bacteria</taxon>
        <taxon>Pseudomonadati</taxon>
        <taxon>Pseudomonadota</taxon>
        <taxon>Betaproteobacteria</taxon>
        <taxon>Burkholderiales</taxon>
        <taxon>Oxalobacteraceae</taxon>
        <taxon>Telluria group</taxon>
        <taxon>Massilia</taxon>
    </lineage>
</organism>
<dbReference type="PRINTS" id="PR00371">
    <property type="entry name" value="FPNCR"/>
</dbReference>
<dbReference type="InterPro" id="IPR017938">
    <property type="entry name" value="Riboflavin_synthase-like_b-brl"/>
</dbReference>
<evidence type="ECO:0000256" key="3">
    <source>
        <dbReference type="ARBA" id="ARBA00034078"/>
    </source>
</evidence>
<dbReference type="PROSITE" id="PS00197">
    <property type="entry name" value="2FE2S_FER_1"/>
    <property type="match status" value="1"/>
</dbReference>